<dbReference type="AlphaFoldDB" id="A0A8H5JDI8"/>
<accession>A0A8H5JDI8</accession>
<keyword evidence="3" id="KW-1185">Reference proteome</keyword>
<proteinExistence type="predicted"/>
<name>A0A8H5JDI8_9HYPO</name>
<feature type="region of interest" description="Disordered" evidence="1">
    <location>
        <begin position="138"/>
        <end position="162"/>
    </location>
</feature>
<reference evidence="2 3" key="1">
    <citation type="submission" date="2020-05" db="EMBL/GenBank/DDBJ databases">
        <title>Identification and distribution of gene clusters putatively required for synthesis of sphingolipid metabolism inhibitors in phylogenetically diverse species of the filamentous fungus Fusarium.</title>
        <authorList>
            <person name="Kim H.-S."/>
            <person name="Busman M."/>
            <person name="Brown D.W."/>
            <person name="Divon H."/>
            <person name="Uhlig S."/>
            <person name="Proctor R.H."/>
        </authorList>
    </citation>
    <scope>NUCLEOTIDE SEQUENCE [LARGE SCALE GENOMIC DNA]</scope>
    <source>
        <strain evidence="2 3">NRRL 25196</strain>
    </source>
</reference>
<comment type="caution">
    <text evidence="2">The sequence shown here is derived from an EMBL/GenBank/DDBJ whole genome shotgun (WGS) entry which is preliminary data.</text>
</comment>
<evidence type="ECO:0000313" key="3">
    <source>
        <dbReference type="Proteomes" id="UP000574317"/>
    </source>
</evidence>
<protein>
    <submittedName>
        <fullName evidence="2">Uncharacterized protein</fullName>
    </submittedName>
</protein>
<organism evidence="2 3">
    <name type="scientific">Fusarium napiforme</name>
    <dbReference type="NCBI Taxonomy" id="42672"/>
    <lineage>
        <taxon>Eukaryota</taxon>
        <taxon>Fungi</taxon>
        <taxon>Dikarya</taxon>
        <taxon>Ascomycota</taxon>
        <taxon>Pezizomycotina</taxon>
        <taxon>Sordariomycetes</taxon>
        <taxon>Hypocreomycetidae</taxon>
        <taxon>Hypocreales</taxon>
        <taxon>Nectriaceae</taxon>
        <taxon>Fusarium</taxon>
        <taxon>Fusarium fujikuroi species complex</taxon>
    </lineage>
</organism>
<dbReference type="Proteomes" id="UP000574317">
    <property type="component" value="Unassembled WGS sequence"/>
</dbReference>
<evidence type="ECO:0000256" key="1">
    <source>
        <dbReference type="SAM" id="MobiDB-lite"/>
    </source>
</evidence>
<evidence type="ECO:0000313" key="2">
    <source>
        <dbReference type="EMBL" id="KAF5552228.1"/>
    </source>
</evidence>
<sequence length="162" mass="17901">MATLPDIAFRAVGQIGFWKSALDGVKETYPTLRNDAPHRSPTYLPPPLPVEQKMRELYLFQWAVDESIVFLRNNATNTEEVMVLRVIEWLARVQQNDTGRIQRLIWTLDPERFRRELRDGHAHLVNGQPVVSLAPRATAGANAGSNSGANTGGAAGDAARGN</sequence>
<gene>
    <name evidence="2" type="ORF">FNAPI_7143</name>
</gene>
<feature type="compositionally biased region" description="Low complexity" evidence="1">
    <location>
        <begin position="138"/>
        <end position="149"/>
    </location>
</feature>
<dbReference type="EMBL" id="JAAOAO010000263">
    <property type="protein sequence ID" value="KAF5552228.1"/>
    <property type="molecule type" value="Genomic_DNA"/>
</dbReference>